<evidence type="ECO:0000313" key="14">
    <source>
        <dbReference type="EMBL" id="ROV88474.1"/>
    </source>
</evidence>
<name>A0A423VC19_9PEZI</name>
<feature type="transmembrane region" description="Helical" evidence="13">
    <location>
        <begin position="253"/>
        <end position="272"/>
    </location>
</feature>
<feature type="transmembrane region" description="Helical" evidence="13">
    <location>
        <begin position="417"/>
        <end position="441"/>
    </location>
</feature>
<feature type="transmembrane region" description="Helical" evidence="13">
    <location>
        <begin position="320"/>
        <end position="338"/>
    </location>
</feature>
<dbReference type="AlphaFoldDB" id="A0A423VC19"/>
<keyword evidence="15" id="KW-1185">Reference proteome</keyword>
<feature type="transmembrane region" description="Helical" evidence="13">
    <location>
        <begin position="350"/>
        <end position="375"/>
    </location>
</feature>
<dbReference type="EC" id="2.4.1.-" evidence="13"/>
<evidence type="ECO:0000256" key="9">
    <source>
        <dbReference type="ARBA" id="ARBA00022824"/>
    </source>
</evidence>
<dbReference type="PANTHER" id="PTHR12886:SF0">
    <property type="entry name" value="GPI MANNOSYLTRANSFERASE 1"/>
    <property type="match status" value="1"/>
</dbReference>
<keyword evidence="9 13" id="KW-0256">Endoplasmic reticulum</keyword>
<dbReference type="Pfam" id="PF05007">
    <property type="entry name" value="Mannosyl_trans"/>
    <property type="match status" value="1"/>
</dbReference>
<feature type="transmembrane region" description="Helical" evidence="13">
    <location>
        <begin position="194"/>
        <end position="219"/>
    </location>
</feature>
<keyword evidence="6 13" id="KW-0328">Glycosyltransferase</keyword>
<evidence type="ECO:0000256" key="8">
    <source>
        <dbReference type="ARBA" id="ARBA00022692"/>
    </source>
</evidence>
<feature type="transmembrane region" description="Helical" evidence="13">
    <location>
        <begin position="109"/>
        <end position="131"/>
    </location>
</feature>
<evidence type="ECO:0000256" key="3">
    <source>
        <dbReference type="ARBA" id="ARBA00011071"/>
    </source>
</evidence>
<comment type="subcellular location">
    <subcellularLocation>
        <location evidence="1 13">Endoplasmic reticulum membrane</location>
        <topology evidence="1 13">Multi-pass membrane protein</topology>
    </subcellularLocation>
</comment>
<dbReference type="GO" id="GO:1990529">
    <property type="term" value="C:glycosylphosphatidylinositol-mannosyltransferase I complex"/>
    <property type="evidence" value="ECO:0007669"/>
    <property type="project" value="TreeGrafter"/>
</dbReference>
<evidence type="ECO:0000256" key="1">
    <source>
        <dbReference type="ARBA" id="ARBA00004477"/>
    </source>
</evidence>
<keyword evidence="8 13" id="KW-0812">Transmembrane</keyword>
<dbReference type="OrthoDB" id="1741594at2759"/>
<dbReference type="EMBL" id="LKEA01000079">
    <property type="protein sequence ID" value="ROV88474.1"/>
    <property type="molecule type" value="Genomic_DNA"/>
</dbReference>
<feature type="transmembrane region" description="Helical" evidence="13">
    <location>
        <begin position="28"/>
        <end position="47"/>
    </location>
</feature>
<protein>
    <recommendedName>
        <fullName evidence="4 13">GPI mannosyltransferase 1</fullName>
        <ecNumber evidence="13">2.4.1.-</ecNumber>
    </recommendedName>
    <alternativeName>
        <fullName evidence="13">GPI mannosyltransferase I</fullName>
    </alternativeName>
</protein>
<evidence type="ECO:0000256" key="13">
    <source>
        <dbReference type="RuleBase" id="RU365064"/>
    </source>
</evidence>
<evidence type="ECO:0000256" key="10">
    <source>
        <dbReference type="ARBA" id="ARBA00022989"/>
    </source>
</evidence>
<dbReference type="InterPro" id="IPR007704">
    <property type="entry name" value="PIG-M"/>
</dbReference>
<comment type="caution">
    <text evidence="14">The sequence shown here is derived from an EMBL/GenBank/DDBJ whole genome shotgun (WGS) entry which is preliminary data.</text>
</comment>
<reference evidence="14 15" key="1">
    <citation type="submission" date="2015-09" db="EMBL/GenBank/DDBJ databases">
        <title>Host preference determinants of Valsa canker pathogens revealed by comparative genomics.</title>
        <authorList>
            <person name="Yin Z."/>
            <person name="Huang L."/>
        </authorList>
    </citation>
    <scope>NUCLEOTIDE SEQUENCE [LARGE SCALE GENOMIC DNA]</scope>
    <source>
        <strain evidence="14 15">03-1</strain>
    </source>
</reference>
<evidence type="ECO:0000256" key="5">
    <source>
        <dbReference type="ARBA" id="ARBA00022502"/>
    </source>
</evidence>
<comment type="function">
    <text evidence="12 13">Mannosyltransferase involved in glycosylphosphatidylinositol-anchor biosynthesis. Transfers the first alpha-1,4-mannose to GlcN-acyl-PI during GPI precursor assembly. Required for cell wall integrity.</text>
</comment>
<evidence type="ECO:0000313" key="15">
    <source>
        <dbReference type="Proteomes" id="UP000283895"/>
    </source>
</evidence>
<dbReference type="GO" id="GO:0006506">
    <property type="term" value="P:GPI anchor biosynthetic process"/>
    <property type="evidence" value="ECO:0007669"/>
    <property type="project" value="UniProtKB-UniPathway"/>
</dbReference>
<organism evidence="14 15">
    <name type="scientific">Cytospora schulzeri</name>
    <dbReference type="NCBI Taxonomy" id="448051"/>
    <lineage>
        <taxon>Eukaryota</taxon>
        <taxon>Fungi</taxon>
        <taxon>Dikarya</taxon>
        <taxon>Ascomycota</taxon>
        <taxon>Pezizomycotina</taxon>
        <taxon>Sordariomycetes</taxon>
        <taxon>Sordariomycetidae</taxon>
        <taxon>Diaporthales</taxon>
        <taxon>Cytosporaceae</taxon>
        <taxon>Cytospora</taxon>
    </lineage>
</organism>
<keyword evidence="7 13" id="KW-0808">Transferase</keyword>
<dbReference type="GO" id="GO:0005789">
    <property type="term" value="C:endoplasmic reticulum membrane"/>
    <property type="evidence" value="ECO:0007669"/>
    <property type="project" value="UniProtKB-SubCell"/>
</dbReference>
<sequence>MAPPTDHHNKNNKNSNSSLISTLFTSPVPLYTLSILLRVFLLIYGLWQDANSPLKYTDIDYLVFTDAARFLSHHHPDGPYARETYRYTPLLSWMLLPTTWTADSQWLRVAYYSFGKVLFAVADLVAGWLIVKVLTMSQGVGGGMSAARARKFAAIWLLNPMVATISTRGSSEGLLAVMVMALLYAVLSRRVTLVGVLLGLGVHFKIYPFIYAPAIVWWMDEERVAPASPSRPASTPSPLDRMLAFLTPARLKLALVSLITFTGLNLVMYALYGHPFLQHTYLHHVTRIDHRHNFSPYNVLLYLASADPAGSSGGIRIESVAFLPQLLLSCVLIPFVMAKKDLPATMLAQTWAFVAFNKVCTSQYFLWYLVFLPLYLPHSSFLRNPRLGITALALWVLTQAAWLHQGYALEFLGESTFIPGLWISSLAFFLANCWILGIIVADVA</sequence>
<proteinExistence type="inferred from homology"/>
<dbReference type="UniPathway" id="UPA00196"/>
<comment type="pathway">
    <text evidence="2 13">Glycolipid biosynthesis; glycosylphosphatidylinositol-anchor biosynthesis.</text>
</comment>
<keyword evidence="5 13" id="KW-0337">GPI-anchor biosynthesis</keyword>
<evidence type="ECO:0000256" key="7">
    <source>
        <dbReference type="ARBA" id="ARBA00022679"/>
    </source>
</evidence>
<dbReference type="GO" id="GO:0004376">
    <property type="term" value="F:GPI mannosyltransferase activity"/>
    <property type="evidence" value="ECO:0007669"/>
    <property type="project" value="InterPro"/>
</dbReference>
<dbReference type="GO" id="GO:0051751">
    <property type="term" value="F:alpha-1,4-mannosyltransferase activity"/>
    <property type="evidence" value="ECO:0007669"/>
    <property type="project" value="InterPro"/>
</dbReference>
<keyword evidence="11 13" id="KW-0472">Membrane</keyword>
<dbReference type="Proteomes" id="UP000283895">
    <property type="component" value="Unassembled WGS sequence"/>
</dbReference>
<accession>A0A423VC19</accession>
<dbReference type="STRING" id="356882.A0A423VC19"/>
<dbReference type="PANTHER" id="PTHR12886">
    <property type="entry name" value="PIG-M MANNOSYLTRANSFERASE"/>
    <property type="match status" value="1"/>
</dbReference>
<evidence type="ECO:0000256" key="12">
    <source>
        <dbReference type="ARBA" id="ARBA00025399"/>
    </source>
</evidence>
<gene>
    <name evidence="14" type="ORF">VMCG_10457</name>
</gene>
<evidence type="ECO:0000256" key="11">
    <source>
        <dbReference type="ARBA" id="ARBA00023136"/>
    </source>
</evidence>
<feature type="transmembrane region" description="Helical" evidence="13">
    <location>
        <begin position="387"/>
        <end position="405"/>
    </location>
</feature>
<comment type="similarity">
    <text evidence="3 13">Belongs to the PIGM family.</text>
</comment>
<evidence type="ECO:0000256" key="4">
    <source>
        <dbReference type="ARBA" id="ARBA00013797"/>
    </source>
</evidence>
<evidence type="ECO:0000256" key="2">
    <source>
        <dbReference type="ARBA" id="ARBA00004687"/>
    </source>
</evidence>
<feature type="transmembrane region" description="Helical" evidence="13">
    <location>
        <begin position="169"/>
        <end position="187"/>
    </location>
</feature>
<keyword evidence="10 13" id="KW-1133">Transmembrane helix</keyword>
<evidence type="ECO:0000256" key="6">
    <source>
        <dbReference type="ARBA" id="ARBA00022676"/>
    </source>
</evidence>